<comment type="subcellular location">
    <subcellularLocation>
        <location evidence="1 5 6">Nucleus</location>
    </subcellularLocation>
</comment>
<dbReference type="VEuPathDB" id="FungiDB:FUN_002655"/>
<dbReference type="VEuPathDB" id="FungiDB:RhiirFUN_002737"/>
<evidence type="ECO:0000256" key="3">
    <source>
        <dbReference type="ARBA" id="ARBA00023155"/>
    </source>
</evidence>
<evidence type="ECO:0000259" key="7">
    <source>
        <dbReference type="PROSITE" id="PS50071"/>
    </source>
</evidence>
<dbReference type="InterPro" id="IPR051000">
    <property type="entry name" value="Homeobox_DNA-bind_prot"/>
</dbReference>
<evidence type="ECO:0000256" key="2">
    <source>
        <dbReference type="ARBA" id="ARBA00023125"/>
    </source>
</evidence>
<dbReference type="GO" id="GO:0000978">
    <property type="term" value="F:RNA polymerase II cis-regulatory region sequence-specific DNA binding"/>
    <property type="evidence" value="ECO:0007669"/>
    <property type="project" value="TreeGrafter"/>
</dbReference>
<dbReference type="PANTHER" id="PTHR24324">
    <property type="entry name" value="HOMEOBOX PROTEIN HHEX"/>
    <property type="match status" value="1"/>
</dbReference>
<evidence type="ECO:0000256" key="1">
    <source>
        <dbReference type="ARBA" id="ARBA00004123"/>
    </source>
</evidence>
<keyword evidence="2 5" id="KW-0238">DNA-binding</keyword>
<reference evidence="8 9" key="1">
    <citation type="submission" date="2015-10" db="EMBL/GenBank/DDBJ databases">
        <title>Genome analyses suggest a sexual origin of heterokaryosis in a supposedly ancient asexual fungus.</title>
        <authorList>
            <person name="Ropars J."/>
            <person name="Sedzielewska K."/>
            <person name="Noel J."/>
            <person name="Charron P."/>
            <person name="Farinelli L."/>
            <person name="Marton T."/>
            <person name="Kruger M."/>
            <person name="Pelin A."/>
            <person name="Brachmann A."/>
            <person name="Corradi N."/>
        </authorList>
    </citation>
    <scope>NUCLEOTIDE SEQUENCE [LARGE SCALE GENOMIC DNA]</scope>
    <source>
        <strain evidence="8 9">A4</strain>
    </source>
</reference>
<dbReference type="SMART" id="SM00389">
    <property type="entry name" value="HOX"/>
    <property type="match status" value="1"/>
</dbReference>
<dbReference type="PROSITE" id="PS00027">
    <property type="entry name" value="HOMEOBOX_1"/>
    <property type="match status" value="1"/>
</dbReference>
<dbReference type="InterPro" id="IPR017970">
    <property type="entry name" value="Homeobox_CS"/>
</dbReference>
<dbReference type="EMBL" id="LLXI01000408">
    <property type="protein sequence ID" value="PKY45769.1"/>
    <property type="molecule type" value="Genomic_DNA"/>
</dbReference>
<sequence>KRRRRLTEEETNVLNSIFENIQKPDATTRAQLAQKLNMSSRAIQVWFQNRRAKVKR</sequence>
<dbReference type="Gene3D" id="1.10.10.60">
    <property type="entry name" value="Homeodomain-like"/>
    <property type="match status" value="1"/>
</dbReference>
<dbReference type="PANTHER" id="PTHR24324:SF5">
    <property type="entry name" value="HEMATOPOIETICALLY-EXPRESSED HOMEOBOX PROTEIN HHEX"/>
    <property type="match status" value="1"/>
</dbReference>
<evidence type="ECO:0000313" key="9">
    <source>
        <dbReference type="Proteomes" id="UP000234323"/>
    </source>
</evidence>
<dbReference type="VEuPathDB" id="FungiDB:RhiirA1_441813"/>
<evidence type="ECO:0000256" key="5">
    <source>
        <dbReference type="PROSITE-ProRule" id="PRU00108"/>
    </source>
</evidence>
<dbReference type="AlphaFoldDB" id="A0A2I1GGL9"/>
<evidence type="ECO:0000313" key="8">
    <source>
        <dbReference type="EMBL" id="PKY45769.1"/>
    </source>
</evidence>
<comment type="caution">
    <text evidence="8">The sequence shown here is derived from an EMBL/GenBank/DDBJ whole genome shotgun (WGS) entry which is preliminary data.</text>
</comment>
<dbReference type="PROSITE" id="PS50071">
    <property type="entry name" value="HOMEOBOX_2"/>
    <property type="match status" value="1"/>
</dbReference>
<keyword evidence="4 5" id="KW-0539">Nucleus</keyword>
<feature type="non-terminal residue" evidence="8">
    <location>
        <position position="56"/>
    </location>
</feature>
<gene>
    <name evidence="8" type="ORF">RhiirA4_293954</name>
</gene>
<keyword evidence="3 5" id="KW-0371">Homeobox</keyword>
<protein>
    <submittedName>
        <fullName evidence="8">Homeobox</fullName>
    </submittedName>
</protein>
<dbReference type="GO" id="GO:0030154">
    <property type="term" value="P:cell differentiation"/>
    <property type="evidence" value="ECO:0007669"/>
    <property type="project" value="TreeGrafter"/>
</dbReference>
<dbReference type="GO" id="GO:0005634">
    <property type="term" value="C:nucleus"/>
    <property type="evidence" value="ECO:0007669"/>
    <property type="project" value="UniProtKB-SubCell"/>
</dbReference>
<dbReference type="InterPro" id="IPR009057">
    <property type="entry name" value="Homeodomain-like_sf"/>
</dbReference>
<dbReference type="SUPFAM" id="SSF46689">
    <property type="entry name" value="Homeodomain-like"/>
    <property type="match status" value="1"/>
</dbReference>
<proteinExistence type="predicted"/>
<evidence type="ECO:0000256" key="4">
    <source>
        <dbReference type="ARBA" id="ARBA00023242"/>
    </source>
</evidence>
<name>A0A2I1GGL9_9GLOM</name>
<dbReference type="Pfam" id="PF00046">
    <property type="entry name" value="Homeodomain"/>
    <property type="match status" value="1"/>
</dbReference>
<feature type="domain" description="Homeobox" evidence="7">
    <location>
        <begin position="1"/>
        <end position="56"/>
    </location>
</feature>
<accession>A0A2I1GGL9</accession>
<organism evidence="8 9">
    <name type="scientific">Rhizophagus irregularis</name>
    <dbReference type="NCBI Taxonomy" id="588596"/>
    <lineage>
        <taxon>Eukaryota</taxon>
        <taxon>Fungi</taxon>
        <taxon>Fungi incertae sedis</taxon>
        <taxon>Mucoromycota</taxon>
        <taxon>Glomeromycotina</taxon>
        <taxon>Glomeromycetes</taxon>
        <taxon>Glomerales</taxon>
        <taxon>Glomeraceae</taxon>
        <taxon>Rhizophagus</taxon>
    </lineage>
</organism>
<dbReference type="GO" id="GO:0000981">
    <property type="term" value="F:DNA-binding transcription factor activity, RNA polymerase II-specific"/>
    <property type="evidence" value="ECO:0007669"/>
    <property type="project" value="InterPro"/>
</dbReference>
<feature type="non-terminal residue" evidence="8">
    <location>
        <position position="1"/>
    </location>
</feature>
<dbReference type="InterPro" id="IPR001356">
    <property type="entry name" value="HD"/>
</dbReference>
<dbReference type="CDD" id="cd00086">
    <property type="entry name" value="homeodomain"/>
    <property type="match status" value="1"/>
</dbReference>
<dbReference type="Proteomes" id="UP000234323">
    <property type="component" value="Unassembled WGS sequence"/>
</dbReference>
<evidence type="ECO:0000256" key="6">
    <source>
        <dbReference type="RuleBase" id="RU000682"/>
    </source>
</evidence>
<keyword evidence="9" id="KW-1185">Reference proteome</keyword>